<keyword evidence="7" id="KW-0547">Nucleotide-binding</keyword>
<dbReference type="InterPro" id="IPR041616">
    <property type="entry name" value="PheRS_beta_core"/>
</dbReference>
<organism evidence="15 16">
    <name type="scientific">Candidatus Woesebacteria bacterium GW2011_GWA1_44_23</name>
    <dbReference type="NCBI Taxonomy" id="1618558"/>
    <lineage>
        <taxon>Bacteria</taxon>
        <taxon>Candidatus Woeseibacteriota</taxon>
    </lineage>
</organism>
<dbReference type="InterPro" id="IPR045060">
    <property type="entry name" value="Phe-tRNA-ligase_IIc_bsu"/>
</dbReference>
<gene>
    <name evidence="15" type="ORF">UW47_C0008G0051</name>
</gene>
<dbReference type="PANTHER" id="PTHR10947">
    <property type="entry name" value="PHENYLALANYL-TRNA SYNTHETASE BETA CHAIN AND LEUCINE-RICH REPEAT-CONTAINING PROTEIN 47"/>
    <property type="match status" value="1"/>
</dbReference>
<sequence>MLIPISWLKEYVEIKLPLKDLMWKMTEAGLTCETAKKVGGEVIMDVEVTANRPDWMSILGVAREVAAIQGLKVKEPKIGNMPSQTANFPIDLMPDYRLFERWTGIVIKGISIAPSPEWLKERIVSMGHTPINNVIDITNYVMYELGIPMHAFDYDEIYGQVMNLQLSAGGEKFTSVDGIEYTLPKDAMIIKDAERLIDLAGIKGGLNSGIKETTKNIFLHVTIDNPVFVRRTSLAMGLRSDASAVYERGPDKGGTLKSLTRAVNLILDLAGGEVASKLIDLKEKDYEPTKMMLGFDKLEKILGIKIPDSDTVRILSSLNLSPKAVKTGVRCVIPTYRGDLKIEEDLTEEVARLYGYNRFPATMPEGRVSDEKIPYFFDDTLILTIKSLLVSCGYSEAKNLSLISKDLIEKFGLNPAKHFRIENPVSTEYEYMRTTLIPGLVAAVKINSADNLKLFEVDKVYLKSAKGADERYRVAGIYTAGSFRDFKTAIDLFSSRLNIDGYSVEFETDKPYLHASNAGSIKAAGSVIGEFGEVDPMVLGSLEIRGKVYCFEFDLDSLAGLSKFKTFSAIPINPAQVEDLTLTFPPKTKIGEVLKLITG</sequence>
<evidence type="ECO:0000256" key="10">
    <source>
        <dbReference type="ARBA" id="ARBA00022917"/>
    </source>
</evidence>
<dbReference type="Proteomes" id="UP000034525">
    <property type="component" value="Unassembled WGS sequence"/>
</dbReference>
<evidence type="ECO:0000256" key="5">
    <source>
        <dbReference type="ARBA" id="ARBA00022598"/>
    </source>
</evidence>
<dbReference type="Gene3D" id="3.50.40.10">
    <property type="entry name" value="Phenylalanyl-trna Synthetase, Chain B, domain 3"/>
    <property type="match status" value="1"/>
</dbReference>
<dbReference type="NCBIfam" id="TIGR00472">
    <property type="entry name" value="pheT_bact"/>
    <property type="match status" value="1"/>
</dbReference>
<dbReference type="GO" id="GO:0009328">
    <property type="term" value="C:phenylalanine-tRNA ligase complex"/>
    <property type="evidence" value="ECO:0007669"/>
    <property type="project" value="TreeGrafter"/>
</dbReference>
<keyword evidence="6" id="KW-0479">Metal-binding</keyword>
<dbReference type="InterPro" id="IPR005146">
    <property type="entry name" value="B3/B4_tRNA-bd"/>
</dbReference>
<evidence type="ECO:0000256" key="7">
    <source>
        <dbReference type="ARBA" id="ARBA00022741"/>
    </source>
</evidence>
<evidence type="ECO:0000256" key="4">
    <source>
        <dbReference type="ARBA" id="ARBA00012814"/>
    </source>
</evidence>
<comment type="caution">
    <text evidence="15">The sequence shown here is derived from an EMBL/GenBank/DDBJ whole genome shotgun (WGS) entry which is preliminary data.</text>
</comment>
<comment type="similarity">
    <text evidence="2">Belongs to the phenylalanyl-tRNA synthetase beta subunit family. Type 1 subfamily.</text>
</comment>
<dbReference type="GO" id="GO:0004826">
    <property type="term" value="F:phenylalanine-tRNA ligase activity"/>
    <property type="evidence" value="ECO:0007669"/>
    <property type="project" value="UniProtKB-EC"/>
</dbReference>
<evidence type="ECO:0000256" key="6">
    <source>
        <dbReference type="ARBA" id="ARBA00022723"/>
    </source>
</evidence>
<dbReference type="GO" id="GO:0003723">
    <property type="term" value="F:RNA binding"/>
    <property type="evidence" value="ECO:0007669"/>
    <property type="project" value="InterPro"/>
</dbReference>
<dbReference type="AlphaFoldDB" id="A0A837IF07"/>
<evidence type="ECO:0000256" key="3">
    <source>
        <dbReference type="ARBA" id="ARBA00011209"/>
    </source>
</evidence>
<evidence type="ECO:0000313" key="15">
    <source>
        <dbReference type="EMBL" id="KKT54252.1"/>
    </source>
</evidence>
<dbReference type="InterPro" id="IPR020825">
    <property type="entry name" value="Phe-tRNA_synthase-like_B3/B4"/>
</dbReference>
<dbReference type="PANTHER" id="PTHR10947:SF0">
    <property type="entry name" value="PHENYLALANINE--TRNA LIGASE BETA SUBUNIT"/>
    <property type="match status" value="1"/>
</dbReference>
<feature type="non-terminal residue" evidence="15">
    <location>
        <position position="599"/>
    </location>
</feature>
<proteinExistence type="inferred from homology"/>
<evidence type="ECO:0000256" key="2">
    <source>
        <dbReference type="ARBA" id="ARBA00008653"/>
    </source>
</evidence>
<dbReference type="SMART" id="SM00873">
    <property type="entry name" value="B3_4"/>
    <property type="match status" value="1"/>
</dbReference>
<dbReference type="Pfam" id="PF03483">
    <property type="entry name" value="B3_4"/>
    <property type="match status" value="1"/>
</dbReference>
<evidence type="ECO:0000256" key="8">
    <source>
        <dbReference type="ARBA" id="ARBA00022840"/>
    </source>
</evidence>
<evidence type="ECO:0000259" key="14">
    <source>
        <dbReference type="PROSITE" id="PS51483"/>
    </source>
</evidence>
<keyword evidence="11" id="KW-0030">Aminoacyl-tRNA synthetase</keyword>
<evidence type="ECO:0000313" key="16">
    <source>
        <dbReference type="Proteomes" id="UP000034525"/>
    </source>
</evidence>
<dbReference type="SUPFAM" id="SSF56037">
    <property type="entry name" value="PheT/TilS domain"/>
    <property type="match status" value="1"/>
</dbReference>
<dbReference type="EC" id="6.1.1.20" evidence="4"/>
<evidence type="ECO:0000256" key="9">
    <source>
        <dbReference type="ARBA" id="ARBA00022842"/>
    </source>
</evidence>
<name>A0A837IF07_9BACT</name>
<dbReference type="SMART" id="SM00874">
    <property type="entry name" value="B5"/>
    <property type="match status" value="1"/>
</dbReference>
<comment type="subunit">
    <text evidence="3">Tetramer of two alpha and two beta subunits.</text>
</comment>
<comment type="cofactor">
    <cofactor evidence="1">
        <name>Mg(2+)</name>
        <dbReference type="ChEBI" id="CHEBI:18420"/>
    </cofactor>
</comment>
<dbReference type="CDD" id="cd00769">
    <property type="entry name" value="PheRS_beta_core"/>
    <property type="match status" value="1"/>
</dbReference>
<evidence type="ECO:0000256" key="12">
    <source>
        <dbReference type="ARBA" id="ARBA00033189"/>
    </source>
</evidence>
<dbReference type="Gene3D" id="3.30.930.10">
    <property type="entry name" value="Bira Bifunctional Protein, Domain 2"/>
    <property type="match status" value="1"/>
</dbReference>
<dbReference type="GO" id="GO:0006432">
    <property type="term" value="P:phenylalanyl-tRNA aminoacylation"/>
    <property type="evidence" value="ECO:0007669"/>
    <property type="project" value="InterPro"/>
</dbReference>
<dbReference type="InterPro" id="IPR045864">
    <property type="entry name" value="aa-tRNA-synth_II/BPL/LPL"/>
</dbReference>
<dbReference type="GO" id="GO:0000287">
    <property type="term" value="F:magnesium ion binding"/>
    <property type="evidence" value="ECO:0007669"/>
    <property type="project" value="InterPro"/>
</dbReference>
<dbReference type="EMBL" id="LCIL01000008">
    <property type="protein sequence ID" value="KKT54252.1"/>
    <property type="molecule type" value="Genomic_DNA"/>
</dbReference>
<keyword evidence="8" id="KW-0067">ATP-binding</keyword>
<dbReference type="InterPro" id="IPR009061">
    <property type="entry name" value="DNA-bd_dom_put_sf"/>
</dbReference>
<keyword evidence="9" id="KW-0460">Magnesium</keyword>
<evidence type="ECO:0000256" key="1">
    <source>
        <dbReference type="ARBA" id="ARBA00001946"/>
    </source>
</evidence>
<reference evidence="15 16" key="1">
    <citation type="journal article" date="2015" name="Nature">
        <title>rRNA introns, odd ribosomes, and small enigmatic genomes across a large radiation of phyla.</title>
        <authorList>
            <person name="Brown C.T."/>
            <person name="Hug L.A."/>
            <person name="Thomas B.C."/>
            <person name="Sharon I."/>
            <person name="Castelle C.J."/>
            <person name="Singh A."/>
            <person name="Wilkins M.J."/>
            <person name="Williams K.H."/>
            <person name="Banfield J.F."/>
        </authorList>
    </citation>
    <scope>NUCLEOTIDE SEQUENCE [LARGE SCALE GENOMIC DNA]</scope>
</reference>
<dbReference type="Pfam" id="PF03484">
    <property type="entry name" value="B5"/>
    <property type="match status" value="1"/>
</dbReference>
<dbReference type="InterPro" id="IPR004532">
    <property type="entry name" value="Phe-tRNA-ligase_IIc_bsu_bact"/>
</dbReference>
<dbReference type="Pfam" id="PF17759">
    <property type="entry name" value="tRNA_synthFbeta"/>
    <property type="match status" value="1"/>
</dbReference>
<feature type="domain" description="B5" evidence="14">
    <location>
        <begin position="286"/>
        <end position="361"/>
    </location>
</feature>
<keyword evidence="5 15" id="KW-0436">Ligase</keyword>
<evidence type="ECO:0000256" key="13">
    <source>
        <dbReference type="ARBA" id="ARBA00049255"/>
    </source>
</evidence>
<dbReference type="PROSITE" id="PS51483">
    <property type="entry name" value="B5"/>
    <property type="match status" value="1"/>
</dbReference>
<evidence type="ECO:0000256" key="11">
    <source>
        <dbReference type="ARBA" id="ARBA00023146"/>
    </source>
</evidence>
<accession>A0A837IF07</accession>
<dbReference type="SUPFAM" id="SSF55681">
    <property type="entry name" value="Class II aaRS and biotin synthetases"/>
    <property type="match status" value="1"/>
</dbReference>
<dbReference type="SUPFAM" id="SSF46955">
    <property type="entry name" value="Putative DNA-binding domain"/>
    <property type="match status" value="2"/>
</dbReference>
<keyword evidence="10" id="KW-0648">Protein biosynthesis</keyword>
<comment type="catalytic activity">
    <reaction evidence="13">
        <text>tRNA(Phe) + L-phenylalanine + ATP = L-phenylalanyl-tRNA(Phe) + AMP + diphosphate + H(+)</text>
        <dbReference type="Rhea" id="RHEA:19413"/>
        <dbReference type="Rhea" id="RHEA-COMP:9668"/>
        <dbReference type="Rhea" id="RHEA-COMP:9699"/>
        <dbReference type="ChEBI" id="CHEBI:15378"/>
        <dbReference type="ChEBI" id="CHEBI:30616"/>
        <dbReference type="ChEBI" id="CHEBI:33019"/>
        <dbReference type="ChEBI" id="CHEBI:58095"/>
        <dbReference type="ChEBI" id="CHEBI:78442"/>
        <dbReference type="ChEBI" id="CHEBI:78531"/>
        <dbReference type="ChEBI" id="CHEBI:456215"/>
        <dbReference type="EC" id="6.1.1.20"/>
    </reaction>
</comment>
<dbReference type="GO" id="GO:0005524">
    <property type="term" value="F:ATP binding"/>
    <property type="evidence" value="ECO:0007669"/>
    <property type="project" value="UniProtKB-KW"/>
</dbReference>
<protein>
    <recommendedName>
        <fullName evidence="4">phenylalanine--tRNA ligase</fullName>
        <ecNumber evidence="4">6.1.1.20</ecNumber>
    </recommendedName>
    <alternativeName>
        <fullName evidence="12">Phenylalanyl-tRNA synthetase beta subunit</fullName>
    </alternativeName>
</protein>
<dbReference type="Gene3D" id="3.30.56.10">
    <property type="match status" value="2"/>
</dbReference>
<dbReference type="InterPro" id="IPR005147">
    <property type="entry name" value="tRNA_synthase_B5-dom"/>
</dbReference>